<proteinExistence type="predicted"/>
<protein>
    <submittedName>
        <fullName evidence="1">Uncharacterized protein</fullName>
    </submittedName>
</protein>
<accession>A0ACC1J5W4</accession>
<comment type="caution">
    <text evidence="1">The sequence shown here is derived from an EMBL/GenBank/DDBJ whole genome shotgun (WGS) entry which is preliminary data.</text>
</comment>
<reference evidence="1" key="1">
    <citation type="submission" date="2022-07" db="EMBL/GenBank/DDBJ databases">
        <title>Phylogenomic reconstructions and comparative analyses of Kickxellomycotina fungi.</title>
        <authorList>
            <person name="Reynolds N.K."/>
            <person name="Stajich J.E."/>
            <person name="Barry K."/>
            <person name="Grigoriev I.V."/>
            <person name="Crous P."/>
            <person name="Smith M.E."/>
        </authorList>
    </citation>
    <scope>NUCLEOTIDE SEQUENCE</scope>
    <source>
        <strain evidence="1">NRRL 5244</strain>
    </source>
</reference>
<dbReference type="EMBL" id="JANBPW010003103">
    <property type="protein sequence ID" value="KAJ1938637.1"/>
    <property type="molecule type" value="Genomic_DNA"/>
</dbReference>
<evidence type="ECO:0000313" key="1">
    <source>
        <dbReference type="EMBL" id="KAJ1938637.1"/>
    </source>
</evidence>
<gene>
    <name evidence="1" type="ORF">FBU59_004379</name>
</gene>
<sequence>MPSALPDAVYSSSRPLRSFALTMQPSASSKFHAFKALSPTMRHLASAPLSSASWYAMSRWFSCTARSKRCSASVVTSSANSFMSSASRKRAILGRCSPGIDGSSSAAASRSPRRIAVWYSITGSGRT</sequence>
<organism evidence="1 2">
    <name type="scientific">Linderina macrospora</name>
    <dbReference type="NCBI Taxonomy" id="4868"/>
    <lineage>
        <taxon>Eukaryota</taxon>
        <taxon>Fungi</taxon>
        <taxon>Fungi incertae sedis</taxon>
        <taxon>Zoopagomycota</taxon>
        <taxon>Kickxellomycotina</taxon>
        <taxon>Kickxellomycetes</taxon>
        <taxon>Kickxellales</taxon>
        <taxon>Kickxellaceae</taxon>
        <taxon>Linderina</taxon>
    </lineage>
</organism>
<name>A0ACC1J5W4_9FUNG</name>
<evidence type="ECO:0000313" key="2">
    <source>
        <dbReference type="Proteomes" id="UP001150603"/>
    </source>
</evidence>
<keyword evidence="2" id="KW-1185">Reference proteome</keyword>
<dbReference type="Proteomes" id="UP001150603">
    <property type="component" value="Unassembled WGS sequence"/>
</dbReference>